<feature type="transmembrane region" description="Helical" evidence="7">
    <location>
        <begin position="357"/>
        <end position="375"/>
    </location>
</feature>
<keyword evidence="2" id="KW-0813">Transport</keyword>
<comment type="caution">
    <text evidence="9">The sequence shown here is derived from an EMBL/GenBank/DDBJ whole genome shotgun (WGS) entry which is preliminary data.</text>
</comment>
<feature type="transmembrane region" description="Helical" evidence="7">
    <location>
        <begin position="315"/>
        <end position="336"/>
    </location>
</feature>
<evidence type="ECO:0000313" key="10">
    <source>
        <dbReference type="Proteomes" id="UP000614350"/>
    </source>
</evidence>
<feature type="transmembrane region" description="Helical" evidence="7">
    <location>
        <begin position="450"/>
        <end position="469"/>
    </location>
</feature>
<dbReference type="InterPro" id="IPR050382">
    <property type="entry name" value="MFS_Na/Anion_cotransporter"/>
</dbReference>
<dbReference type="FunFam" id="1.20.1250.20:FF:000003">
    <property type="entry name" value="Solute carrier family 17 member 3"/>
    <property type="match status" value="1"/>
</dbReference>
<dbReference type="PANTHER" id="PTHR11662:SF79">
    <property type="entry name" value="NA[+]-DEPENDENT INORGANIC PHOSPHATE COTRANSPORTER, ISOFORM A"/>
    <property type="match status" value="1"/>
</dbReference>
<feature type="transmembrane region" description="Helical" evidence="7">
    <location>
        <begin position="154"/>
        <end position="171"/>
    </location>
</feature>
<feature type="domain" description="Major facilitator superfamily (MFS) profile" evidence="8">
    <location>
        <begin position="57"/>
        <end position="474"/>
    </location>
</feature>
<evidence type="ECO:0000256" key="1">
    <source>
        <dbReference type="ARBA" id="ARBA00004141"/>
    </source>
</evidence>
<evidence type="ECO:0000256" key="5">
    <source>
        <dbReference type="ARBA" id="ARBA00022989"/>
    </source>
</evidence>
<keyword evidence="10" id="KW-1185">Reference proteome</keyword>
<accession>A0A834K8Q0</accession>
<dbReference type="Pfam" id="PF07690">
    <property type="entry name" value="MFS_1"/>
    <property type="match status" value="1"/>
</dbReference>
<proteinExistence type="predicted"/>
<evidence type="ECO:0000259" key="8">
    <source>
        <dbReference type="PROSITE" id="PS50850"/>
    </source>
</evidence>
<feature type="transmembrane region" description="Helical" evidence="7">
    <location>
        <begin position="128"/>
        <end position="148"/>
    </location>
</feature>
<keyword evidence="5 7" id="KW-1133">Transmembrane helix</keyword>
<dbReference type="Gene3D" id="1.20.1250.20">
    <property type="entry name" value="MFS general substrate transporter like domains"/>
    <property type="match status" value="2"/>
</dbReference>
<dbReference type="InterPro" id="IPR020846">
    <property type="entry name" value="MFS_dom"/>
</dbReference>
<feature type="transmembrane region" description="Helical" evidence="7">
    <location>
        <begin position="381"/>
        <end position="403"/>
    </location>
</feature>
<dbReference type="PANTHER" id="PTHR11662">
    <property type="entry name" value="SOLUTE CARRIER FAMILY 17"/>
    <property type="match status" value="1"/>
</dbReference>
<reference evidence="9" key="1">
    <citation type="journal article" date="2020" name="G3 (Bethesda)">
        <title>High-Quality Assemblies for Three Invasive Social Wasps from the &lt;i&gt;Vespula&lt;/i&gt; Genus.</title>
        <authorList>
            <person name="Harrop T.W.R."/>
            <person name="Guhlin J."/>
            <person name="McLaughlin G.M."/>
            <person name="Permina E."/>
            <person name="Stockwell P."/>
            <person name="Gilligan J."/>
            <person name="Le Lec M.F."/>
            <person name="Gruber M.A.M."/>
            <person name="Quinn O."/>
            <person name="Lovegrove M."/>
            <person name="Duncan E.J."/>
            <person name="Remnant E.J."/>
            <person name="Van Eeckhoven J."/>
            <person name="Graham B."/>
            <person name="Knapp R.A."/>
            <person name="Langford K.W."/>
            <person name="Kronenberg Z."/>
            <person name="Press M.O."/>
            <person name="Eacker S.M."/>
            <person name="Wilson-Rankin E.E."/>
            <person name="Purcell J."/>
            <person name="Lester P.J."/>
            <person name="Dearden P.K."/>
        </authorList>
    </citation>
    <scope>NUCLEOTIDE SEQUENCE</scope>
    <source>
        <strain evidence="9">Marl-1</strain>
    </source>
</reference>
<dbReference type="Proteomes" id="UP000614350">
    <property type="component" value="Unassembled WGS sequence"/>
</dbReference>
<dbReference type="CDD" id="cd17318">
    <property type="entry name" value="MFS_SLC17"/>
    <property type="match status" value="1"/>
</dbReference>
<evidence type="ECO:0000256" key="7">
    <source>
        <dbReference type="SAM" id="Phobius"/>
    </source>
</evidence>
<feature type="transmembrane region" description="Helical" evidence="7">
    <location>
        <begin position="415"/>
        <end position="438"/>
    </location>
</feature>
<dbReference type="AlphaFoldDB" id="A0A834K8Q0"/>
<protein>
    <recommendedName>
        <fullName evidence="8">Major facilitator superfamily (MFS) profile domain-containing protein</fullName>
    </recommendedName>
</protein>
<gene>
    <name evidence="9" type="ORF">HZH66_004786</name>
</gene>
<dbReference type="InterPro" id="IPR036259">
    <property type="entry name" value="MFS_trans_sf"/>
</dbReference>
<evidence type="ECO:0000256" key="3">
    <source>
        <dbReference type="ARBA" id="ARBA00022692"/>
    </source>
</evidence>
<dbReference type="PROSITE" id="PS50850">
    <property type="entry name" value="MFS"/>
    <property type="match status" value="1"/>
</dbReference>
<organism evidence="9 10">
    <name type="scientific">Vespula vulgaris</name>
    <name type="common">Yellow jacket</name>
    <name type="synonym">Wasp</name>
    <dbReference type="NCBI Taxonomy" id="7454"/>
    <lineage>
        <taxon>Eukaryota</taxon>
        <taxon>Metazoa</taxon>
        <taxon>Ecdysozoa</taxon>
        <taxon>Arthropoda</taxon>
        <taxon>Hexapoda</taxon>
        <taxon>Insecta</taxon>
        <taxon>Pterygota</taxon>
        <taxon>Neoptera</taxon>
        <taxon>Endopterygota</taxon>
        <taxon>Hymenoptera</taxon>
        <taxon>Apocrita</taxon>
        <taxon>Aculeata</taxon>
        <taxon>Vespoidea</taxon>
        <taxon>Vespidae</taxon>
        <taxon>Vespinae</taxon>
        <taxon>Vespula</taxon>
    </lineage>
</organism>
<dbReference type="EMBL" id="JACSEA010000004">
    <property type="protein sequence ID" value="KAF7402519.1"/>
    <property type="molecule type" value="Genomic_DNA"/>
</dbReference>
<feature type="transmembrane region" description="Helical" evidence="7">
    <location>
        <begin position="220"/>
        <end position="239"/>
    </location>
</feature>
<evidence type="ECO:0000313" key="9">
    <source>
        <dbReference type="EMBL" id="KAF7402519.1"/>
    </source>
</evidence>
<feature type="transmembrane region" description="Helical" evidence="7">
    <location>
        <begin position="192"/>
        <end position="214"/>
    </location>
</feature>
<feature type="transmembrane region" description="Helical" evidence="7">
    <location>
        <begin position="13"/>
        <end position="41"/>
    </location>
</feature>
<dbReference type="GO" id="GO:0016020">
    <property type="term" value="C:membrane"/>
    <property type="evidence" value="ECO:0007669"/>
    <property type="project" value="UniProtKB-SubCell"/>
</dbReference>
<keyword evidence="3 7" id="KW-0812">Transmembrane</keyword>
<keyword evidence="4" id="KW-0769">Symport</keyword>
<name>A0A834K8Q0_VESVU</name>
<dbReference type="InterPro" id="IPR011701">
    <property type="entry name" value="MFS"/>
</dbReference>
<dbReference type="SUPFAM" id="SSF103473">
    <property type="entry name" value="MFS general substrate transporter"/>
    <property type="match status" value="1"/>
</dbReference>
<dbReference type="GO" id="GO:0015293">
    <property type="term" value="F:symporter activity"/>
    <property type="evidence" value="ECO:0007669"/>
    <property type="project" value="UniProtKB-KW"/>
</dbReference>
<comment type="subcellular location">
    <subcellularLocation>
        <location evidence="1">Membrane</location>
        <topology evidence="1">Multi-pass membrane protein</topology>
    </subcellularLocation>
</comment>
<evidence type="ECO:0000256" key="4">
    <source>
        <dbReference type="ARBA" id="ARBA00022847"/>
    </source>
</evidence>
<sequence>MLLEKEFITCRDVLWYFVFCGFAINYMLRINLNLTIVTMVVPRPKIASSIQCEEENVVSLWKNTTFNESIDTSIEVDEQRLVFENTTYKDLFAWSEYDQGLALGAYYWLHWLSQLPGGILARRYGTKFVFGCANLLTALLGFLIPIATQYHLNALVFLRVFQGLVAGVVWPSMHDMTAKWIPPTERSRFVSAYLGSSVGAAITYPLCATVSNAFGWEAAFYVTSVLGVIWYCFWFFFVYDSPQIHPRISDEEKNYILDNISGSVDDEETEVPWKSIFTSGPVWITVLAQWGGAWGFLTLMTQAPTYFNFIHGWNIHATGILSGSPHILRMIFSYFYSIMSDWLLRTERMSLTNVRKLATFVCNGLQGIFIIALGYSGCHPYFAVIFMMAGTAVNGAVSASTLASFVDLSPNYASILLGFCGMVVICAGFISPVIVGILTNNNQSVGQWRIVFLIAGANAIAGCLIYMFGGTSKEQPWNQYKKPIEQNENEMQDLQTKKKEIINCEEGAERISKPEEEKLCVDK</sequence>
<feature type="transmembrane region" description="Helical" evidence="7">
    <location>
        <begin position="282"/>
        <end position="303"/>
    </location>
</feature>
<evidence type="ECO:0000256" key="6">
    <source>
        <dbReference type="ARBA" id="ARBA00023136"/>
    </source>
</evidence>
<evidence type="ECO:0000256" key="2">
    <source>
        <dbReference type="ARBA" id="ARBA00022448"/>
    </source>
</evidence>
<dbReference type="GO" id="GO:0006820">
    <property type="term" value="P:monoatomic anion transport"/>
    <property type="evidence" value="ECO:0007669"/>
    <property type="project" value="TreeGrafter"/>
</dbReference>
<keyword evidence="6 7" id="KW-0472">Membrane</keyword>